<dbReference type="EMBL" id="GG745328">
    <property type="protein sequence ID" value="KNE54403.1"/>
    <property type="molecule type" value="Genomic_DNA"/>
</dbReference>
<reference evidence="2 3" key="1">
    <citation type="submission" date="2009-11" db="EMBL/GenBank/DDBJ databases">
        <title>Annotation of Allomyces macrogynus ATCC 38327.</title>
        <authorList>
            <consortium name="The Broad Institute Genome Sequencing Platform"/>
            <person name="Russ C."/>
            <person name="Cuomo C."/>
            <person name="Burger G."/>
            <person name="Gray M.W."/>
            <person name="Holland P.W.H."/>
            <person name="King N."/>
            <person name="Lang F.B.F."/>
            <person name="Roger A.J."/>
            <person name="Ruiz-Trillo I."/>
            <person name="Young S.K."/>
            <person name="Zeng Q."/>
            <person name="Gargeya S."/>
            <person name="Fitzgerald M."/>
            <person name="Haas B."/>
            <person name="Abouelleil A."/>
            <person name="Alvarado L."/>
            <person name="Arachchi H.M."/>
            <person name="Berlin A."/>
            <person name="Chapman S.B."/>
            <person name="Gearin G."/>
            <person name="Goldberg J."/>
            <person name="Griggs A."/>
            <person name="Gujja S."/>
            <person name="Hansen M."/>
            <person name="Heiman D."/>
            <person name="Howarth C."/>
            <person name="Larimer J."/>
            <person name="Lui A."/>
            <person name="MacDonald P.J.P."/>
            <person name="McCowen C."/>
            <person name="Montmayeur A."/>
            <person name="Murphy C."/>
            <person name="Neiman D."/>
            <person name="Pearson M."/>
            <person name="Priest M."/>
            <person name="Roberts A."/>
            <person name="Saif S."/>
            <person name="Shea T."/>
            <person name="Sisk P."/>
            <person name="Stolte C."/>
            <person name="Sykes S."/>
            <person name="Wortman J."/>
            <person name="Nusbaum C."/>
            <person name="Birren B."/>
        </authorList>
    </citation>
    <scope>NUCLEOTIDE SEQUENCE [LARGE SCALE GENOMIC DNA]</scope>
    <source>
        <strain evidence="2 3">ATCC 38327</strain>
    </source>
</reference>
<feature type="region of interest" description="Disordered" evidence="1">
    <location>
        <begin position="1"/>
        <end position="145"/>
    </location>
</feature>
<accession>A0A0L0RVQ8</accession>
<gene>
    <name evidence="2" type="ORF">AMAG_00375</name>
</gene>
<reference evidence="3" key="2">
    <citation type="submission" date="2009-11" db="EMBL/GenBank/DDBJ databases">
        <title>The Genome Sequence of Allomyces macrogynus strain ATCC 38327.</title>
        <authorList>
            <consortium name="The Broad Institute Genome Sequencing Platform"/>
            <person name="Russ C."/>
            <person name="Cuomo C."/>
            <person name="Shea T."/>
            <person name="Young S.K."/>
            <person name="Zeng Q."/>
            <person name="Koehrsen M."/>
            <person name="Haas B."/>
            <person name="Borodovsky M."/>
            <person name="Guigo R."/>
            <person name="Alvarado L."/>
            <person name="Berlin A."/>
            <person name="Borenstein D."/>
            <person name="Chen Z."/>
            <person name="Engels R."/>
            <person name="Freedman E."/>
            <person name="Gellesch M."/>
            <person name="Goldberg J."/>
            <person name="Griggs A."/>
            <person name="Gujja S."/>
            <person name="Heiman D."/>
            <person name="Hepburn T."/>
            <person name="Howarth C."/>
            <person name="Jen D."/>
            <person name="Larson L."/>
            <person name="Lewis B."/>
            <person name="Mehta T."/>
            <person name="Park D."/>
            <person name="Pearson M."/>
            <person name="Roberts A."/>
            <person name="Saif S."/>
            <person name="Shenoy N."/>
            <person name="Sisk P."/>
            <person name="Stolte C."/>
            <person name="Sykes S."/>
            <person name="Walk T."/>
            <person name="White J."/>
            <person name="Yandava C."/>
            <person name="Burger G."/>
            <person name="Gray M.W."/>
            <person name="Holland P.W.H."/>
            <person name="King N."/>
            <person name="Lang F.B.F."/>
            <person name="Roger A.J."/>
            <person name="Ruiz-Trillo I."/>
            <person name="Lander E."/>
            <person name="Nusbaum C."/>
        </authorList>
    </citation>
    <scope>NUCLEOTIDE SEQUENCE [LARGE SCALE GENOMIC DNA]</scope>
    <source>
        <strain evidence="3">ATCC 38327</strain>
    </source>
</reference>
<evidence type="ECO:0000313" key="2">
    <source>
        <dbReference type="EMBL" id="KNE54403.1"/>
    </source>
</evidence>
<feature type="compositionally biased region" description="Acidic residues" evidence="1">
    <location>
        <begin position="209"/>
        <end position="227"/>
    </location>
</feature>
<dbReference type="PRINTS" id="PR01217">
    <property type="entry name" value="PRICHEXTENSN"/>
</dbReference>
<dbReference type="VEuPathDB" id="FungiDB:AMAG_00375"/>
<feature type="compositionally biased region" description="Basic and acidic residues" evidence="1">
    <location>
        <begin position="400"/>
        <end position="409"/>
    </location>
</feature>
<feature type="region of interest" description="Disordered" evidence="1">
    <location>
        <begin position="203"/>
        <end position="239"/>
    </location>
</feature>
<evidence type="ECO:0000256" key="1">
    <source>
        <dbReference type="SAM" id="MobiDB-lite"/>
    </source>
</evidence>
<feature type="region of interest" description="Disordered" evidence="1">
    <location>
        <begin position="366"/>
        <end position="410"/>
    </location>
</feature>
<feature type="compositionally biased region" description="Acidic residues" evidence="1">
    <location>
        <begin position="60"/>
        <end position="86"/>
    </location>
</feature>
<name>A0A0L0RVQ8_ALLM3</name>
<feature type="compositionally biased region" description="Low complexity" evidence="1">
    <location>
        <begin position="88"/>
        <end position="102"/>
    </location>
</feature>
<sequence>MVATRHSNRLASAPTPASPTPAPAPAPAPASPPPPPPPHAFGPGPTPSRTLVNGKRASENDDESDDESDDNDDEGNGSSSDSDDDNGTLHTAAATATLSTTAGGRLRDLTAPSSKRPRLAYTPAPLPDLPASDDDDPDPLGTTLHTLSKKSWGRVQSWFDAIAAKYAREFEDDAEIDFNERVFIDPHELWDTVDPAPLVFGSLSGLAPDEQDVSSDGDEVGEGDESPADGAAGAETTADATLSVTTTSASTCGTALYDADFTPIGDAVPRYTNVVTIRSKRAHRPHRFRPAPIDPPVHSLLPLERIMPSPPVADPPPPVPQYDEDMNPLPGVEPATPRLVVKLTPGRAYTPGRSSRSRRVTVDLGGAGASDSVLTPVPPPRTHQAVGATAASGSPYPTRDTVDGEERRISVLLPLSSPSFRRKRSRTKLESVK</sequence>
<organism evidence="2 3">
    <name type="scientific">Allomyces macrogynus (strain ATCC 38327)</name>
    <name type="common">Allomyces javanicus var. macrogynus</name>
    <dbReference type="NCBI Taxonomy" id="578462"/>
    <lineage>
        <taxon>Eukaryota</taxon>
        <taxon>Fungi</taxon>
        <taxon>Fungi incertae sedis</taxon>
        <taxon>Blastocladiomycota</taxon>
        <taxon>Blastocladiomycetes</taxon>
        <taxon>Blastocladiales</taxon>
        <taxon>Blastocladiaceae</taxon>
        <taxon>Allomyces</taxon>
    </lineage>
</organism>
<feature type="compositionally biased region" description="Low complexity" evidence="1">
    <location>
        <begin position="228"/>
        <end position="239"/>
    </location>
</feature>
<dbReference type="OrthoDB" id="10431915at2759"/>
<protein>
    <submittedName>
        <fullName evidence="2">Uncharacterized protein</fullName>
    </submittedName>
</protein>
<evidence type="ECO:0000313" key="3">
    <source>
        <dbReference type="Proteomes" id="UP000054350"/>
    </source>
</evidence>
<feature type="compositionally biased region" description="Pro residues" evidence="1">
    <location>
        <begin position="16"/>
        <end position="46"/>
    </location>
</feature>
<dbReference type="Proteomes" id="UP000054350">
    <property type="component" value="Unassembled WGS sequence"/>
</dbReference>
<dbReference type="AlphaFoldDB" id="A0A0L0RVQ8"/>
<proteinExistence type="predicted"/>
<keyword evidence="3" id="KW-1185">Reference proteome</keyword>